<reference evidence="1 2" key="1">
    <citation type="submission" date="2020-06" db="EMBL/GenBank/DDBJ databases">
        <title>Genome mining for natural products.</title>
        <authorList>
            <person name="Zhang B."/>
            <person name="Shi J."/>
            <person name="Ge H."/>
        </authorList>
    </citation>
    <scope>NUCLEOTIDE SEQUENCE [LARGE SCALE GENOMIC DNA]</scope>
    <source>
        <strain evidence="1 2">NA02069</strain>
    </source>
</reference>
<dbReference type="InterPro" id="IPR017601">
    <property type="entry name" value="DGQHR-contain_dom"/>
</dbReference>
<dbReference type="Pfam" id="PF14072">
    <property type="entry name" value="DndB"/>
    <property type="match status" value="1"/>
</dbReference>
<dbReference type="RefSeq" id="WP_176576050.1">
    <property type="nucleotide sequence ID" value="NZ_CBDRGH010000033.1"/>
</dbReference>
<dbReference type="Proteomes" id="UP000509418">
    <property type="component" value="Chromosome"/>
</dbReference>
<dbReference type="NCBIfam" id="TIGR03187">
    <property type="entry name" value="DGQHR"/>
    <property type="match status" value="1"/>
</dbReference>
<protein>
    <submittedName>
        <fullName evidence="1">DGQHR domain-containing protein</fullName>
    </submittedName>
</protein>
<accession>A0A7H8T8G6</accession>
<dbReference type="EMBL" id="CP056041">
    <property type="protein sequence ID" value="QKZ19775.1"/>
    <property type="molecule type" value="Genomic_DNA"/>
</dbReference>
<dbReference type="AlphaFoldDB" id="A0A7H8T8G6"/>
<gene>
    <name evidence="1" type="ORF">HUT05_21825</name>
</gene>
<proteinExistence type="predicted"/>
<evidence type="ECO:0000313" key="2">
    <source>
        <dbReference type="Proteomes" id="UP000509418"/>
    </source>
</evidence>
<dbReference type="CDD" id="cd16412">
    <property type="entry name" value="dndB"/>
    <property type="match status" value="1"/>
</dbReference>
<sequence length="389" mass="42722">MVESKQQQMFGFVPYPAIGYRMGGRQMVATAMTPIDYTGVVGPREVWDPLSGGGTNRKEDKAHRQRIAKYIEETEEYVLNSILVYIGEGDAKFVPDDGAPDGQAVKTGVLYVRPGAKFKVGDGGHRTGAYTDVVEAHRDFNDDVYQRLATSGQPIIVVLDDDQVRRAQDFTDLQKNAKPLSASIGQSMDRRSALNRILIEKIIKRNDIPIFTEGRRVEFLTDTPGKLSAKTMSYKTLRYASGTLLVGTGLRDTRGWEDAVELKIASDEKGSISKIVDFWQGLGELPTLEQALGREKGVALLRNDTWLLSANLLYAIAAAVHKVAFEDKRLNLAACMKGLHNFDFTRGSSSPFVGTLVDPVTFKAVAGRGAWEGAADVIVDYISPALTKN</sequence>
<keyword evidence="2" id="KW-1185">Reference proteome</keyword>
<evidence type="ECO:0000313" key="1">
    <source>
        <dbReference type="EMBL" id="QKZ19775.1"/>
    </source>
</evidence>
<name>A0A7H8T8G6_STRCX</name>
<organism evidence="1 2">
    <name type="scientific">Streptomyces chartreusis</name>
    <dbReference type="NCBI Taxonomy" id="1969"/>
    <lineage>
        <taxon>Bacteria</taxon>
        <taxon>Bacillati</taxon>
        <taxon>Actinomycetota</taxon>
        <taxon>Actinomycetes</taxon>
        <taxon>Kitasatosporales</taxon>
        <taxon>Streptomycetaceae</taxon>
        <taxon>Streptomyces</taxon>
    </lineage>
</organism>
<dbReference type="InterPro" id="IPR017642">
    <property type="entry name" value="DNA_S_mod_DndB"/>
</dbReference>